<evidence type="ECO:0000256" key="1">
    <source>
        <dbReference type="SAM" id="MobiDB-lite"/>
    </source>
</evidence>
<dbReference type="InterPro" id="IPR005135">
    <property type="entry name" value="Endo/exonuclease/phosphatase"/>
</dbReference>
<evidence type="ECO:0000313" key="3">
    <source>
        <dbReference type="EMBL" id="MDU9003101.1"/>
    </source>
</evidence>
<keyword evidence="3" id="KW-0255">Endonuclease</keyword>
<evidence type="ECO:0000259" key="2">
    <source>
        <dbReference type="Pfam" id="PF03372"/>
    </source>
</evidence>
<keyword evidence="3" id="KW-0540">Nuclease</keyword>
<gene>
    <name evidence="3" type="ORF">QO231_04435</name>
</gene>
<feature type="compositionally biased region" description="Basic and acidic residues" evidence="1">
    <location>
        <begin position="297"/>
        <end position="306"/>
    </location>
</feature>
<dbReference type="SUPFAM" id="SSF56219">
    <property type="entry name" value="DNase I-like"/>
    <property type="match status" value="1"/>
</dbReference>
<proteinExistence type="predicted"/>
<protein>
    <submittedName>
        <fullName evidence="3">Endonuclease/exonuclease/phosphatase family protein</fullName>
    </submittedName>
</protein>
<dbReference type="EMBL" id="JASMWN010000002">
    <property type="protein sequence ID" value="MDU9003101.1"/>
    <property type="molecule type" value="Genomic_DNA"/>
</dbReference>
<evidence type="ECO:0000313" key="4">
    <source>
        <dbReference type="Proteomes" id="UP001255416"/>
    </source>
</evidence>
<dbReference type="GO" id="GO:0004519">
    <property type="term" value="F:endonuclease activity"/>
    <property type="evidence" value="ECO:0007669"/>
    <property type="project" value="UniProtKB-KW"/>
</dbReference>
<dbReference type="Pfam" id="PF03372">
    <property type="entry name" value="Exo_endo_phos"/>
    <property type="match status" value="1"/>
</dbReference>
<feature type="region of interest" description="Disordered" evidence="1">
    <location>
        <begin position="286"/>
        <end position="306"/>
    </location>
</feature>
<dbReference type="Proteomes" id="UP001255416">
    <property type="component" value="Unassembled WGS sequence"/>
</dbReference>
<organism evidence="3 4">
    <name type="scientific">Sedimentitalea todarodis</name>
    <dbReference type="NCBI Taxonomy" id="1631240"/>
    <lineage>
        <taxon>Bacteria</taxon>
        <taxon>Pseudomonadati</taxon>
        <taxon>Pseudomonadota</taxon>
        <taxon>Alphaproteobacteria</taxon>
        <taxon>Rhodobacterales</taxon>
        <taxon>Paracoccaceae</taxon>
        <taxon>Sedimentitalea</taxon>
    </lineage>
</organism>
<reference evidence="4" key="1">
    <citation type="submission" date="2023-05" db="EMBL/GenBank/DDBJ databases">
        <title>Sedimentitalea sp. nov. JM2-8.</title>
        <authorList>
            <person name="Huang J."/>
        </authorList>
    </citation>
    <scope>NUCLEOTIDE SEQUENCE [LARGE SCALE GENOMIC DNA]</scope>
    <source>
        <strain evidence="4">KHS03</strain>
    </source>
</reference>
<dbReference type="RefSeq" id="WP_316773695.1">
    <property type="nucleotide sequence ID" value="NZ_JASMWN010000002.1"/>
</dbReference>
<feature type="domain" description="Endonuclease/exonuclease/phosphatase" evidence="2">
    <location>
        <begin position="30"/>
        <end position="341"/>
    </location>
</feature>
<accession>A0ABU3VA96</accession>
<dbReference type="InterPro" id="IPR036691">
    <property type="entry name" value="Endo/exonu/phosph_ase_sf"/>
</dbReference>
<sequence length="363" mass="39111">MTPLRTRALCAASLSVVSTLAIGETLRVATFNAELEGDGPGLLLRDLTREDSDQIEAVVRVIARTSPDILALQGIDWDYDGAVLNALVDLLAASGVSYSYHFAARPNAGLATDLDLDGDGRLGGPGDAQGFGDFTGQSGLAVLSRFPIRTGQVRDFSGLLWRDMPGALLPTNDDGTPFPSKEAQAIQRLSSTAHWIVPIELPDDTVLSLMTFHASPPVFDGPEDRNGRRNHDEILLWRAILDGEFGDAPDRFVLAGDANLDPQDSDGRTEAIRVLMADPRLVDPRPASAGAAAMPDQGHKSRNAHDTVDWDGIGRFRVDYVLPSAQQEVIDAGVFWPAPDEPGHDDALAASRHRLVWVDLLLD</sequence>
<name>A0ABU3VA96_9RHOB</name>
<keyword evidence="4" id="KW-1185">Reference proteome</keyword>
<keyword evidence="3" id="KW-0378">Hydrolase</keyword>
<comment type="caution">
    <text evidence="3">The sequence shown here is derived from an EMBL/GenBank/DDBJ whole genome shotgun (WGS) entry which is preliminary data.</text>
</comment>
<dbReference type="Gene3D" id="3.60.10.10">
    <property type="entry name" value="Endonuclease/exonuclease/phosphatase"/>
    <property type="match status" value="1"/>
</dbReference>